<name>A0ABD3H7M7_9MARC</name>
<proteinExistence type="predicted"/>
<accession>A0ABD3H7M7</accession>
<dbReference type="EMBL" id="JBJQOH010000004">
    <property type="protein sequence ID" value="KAL3687498.1"/>
    <property type="molecule type" value="Genomic_DNA"/>
</dbReference>
<dbReference type="Proteomes" id="UP001633002">
    <property type="component" value="Unassembled WGS sequence"/>
</dbReference>
<evidence type="ECO:0000256" key="1">
    <source>
        <dbReference type="SAM" id="MobiDB-lite"/>
    </source>
</evidence>
<feature type="compositionally biased region" description="Basic and acidic residues" evidence="1">
    <location>
        <begin position="1"/>
        <end position="25"/>
    </location>
</feature>
<gene>
    <name evidence="3" type="ORF">R1sor_013807</name>
</gene>
<comment type="caution">
    <text evidence="3">The sequence shown here is derived from an EMBL/GenBank/DDBJ whole genome shotgun (WGS) entry which is preliminary data.</text>
</comment>
<keyword evidence="2" id="KW-0472">Membrane</keyword>
<feature type="compositionally biased region" description="Basic and acidic residues" evidence="1">
    <location>
        <begin position="54"/>
        <end position="67"/>
    </location>
</feature>
<evidence type="ECO:0000313" key="4">
    <source>
        <dbReference type="Proteomes" id="UP001633002"/>
    </source>
</evidence>
<evidence type="ECO:0000313" key="3">
    <source>
        <dbReference type="EMBL" id="KAL3687498.1"/>
    </source>
</evidence>
<reference evidence="3 4" key="1">
    <citation type="submission" date="2024-09" db="EMBL/GenBank/DDBJ databases">
        <title>Chromosome-scale assembly of Riccia sorocarpa.</title>
        <authorList>
            <person name="Paukszto L."/>
        </authorList>
    </citation>
    <scope>NUCLEOTIDE SEQUENCE [LARGE SCALE GENOMIC DNA]</scope>
    <source>
        <strain evidence="3">LP-2024</strain>
        <tissue evidence="3">Aerial parts of the thallus</tissue>
    </source>
</reference>
<protein>
    <submittedName>
        <fullName evidence="3">Uncharacterized protein</fullName>
    </submittedName>
</protein>
<evidence type="ECO:0000256" key="2">
    <source>
        <dbReference type="SAM" id="Phobius"/>
    </source>
</evidence>
<keyword evidence="2" id="KW-0812">Transmembrane</keyword>
<feature type="region of interest" description="Disordered" evidence="1">
    <location>
        <begin position="1"/>
        <end position="67"/>
    </location>
</feature>
<keyword evidence="2" id="KW-1133">Transmembrane helix</keyword>
<organism evidence="3 4">
    <name type="scientific">Riccia sorocarpa</name>
    <dbReference type="NCBI Taxonomy" id="122646"/>
    <lineage>
        <taxon>Eukaryota</taxon>
        <taxon>Viridiplantae</taxon>
        <taxon>Streptophyta</taxon>
        <taxon>Embryophyta</taxon>
        <taxon>Marchantiophyta</taxon>
        <taxon>Marchantiopsida</taxon>
        <taxon>Marchantiidae</taxon>
        <taxon>Marchantiales</taxon>
        <taxon>Ricciaceae</taxon>
        <taxon>Riccia</taxon>
    </lineage>
</organism>
<keyword evidence="4" id="KW-1185">Reference proteome</keyword>
<dbReference type="AlphaFoldDB" id="A0ABD3H7M7"/>
<feature type="transmembrane region" description="Helical" evidence="2">
    <location>
        <begin position="150"/>
        <end position="172"/>
    </location>
</feature>
<sequence length="181" mass="19809">MRVRKDEERGSSEESERTPEGERGQGWRTARTAGVGFVREQKRRSGDRKRRRKGGETERNSDCGKEYNKVMRGLGVGPDCGKEYNKVMQGLGVGPDCGKKYNKVMRGLGVGPDCGKKYNKNAPPANNSVPKKPVVYVEKNDKSGKDKGGYGLYVVSGLVLIIGGIAGALLHYSKKKKSSKV</sequence>